<comment type="caution">
    <text evidence="1">The sequence shown here is derived from an EMBL/GenBank/DDBJ whole genome shotgun (WGS) entry which is preliminary data.</text>
</comment>
<organism evidence="1">
    <name type="scientific">gut metagenome</name>
    <dbReference type="NCBI Taxonomy" id="749906"/>
    <lineage>
        <taxon>unclassified sequences</taxon>
        <taxon>metagenomes</taxon>
        <taxon>organismal metagenomes</taxon>
    </lineage>
</organism>
<protein>
    <submittedName>
        <fullName evidence="1">Uncharacterized protein</fullName>
    </submittedName>
</protein>
<reference evidence="1" key="1">
    <citation type="journal article" date="2012" name="PLoS ONE">
        <title>Gene sets for utilization of primary and secondary nutrition supplies in the distal gut of endangered iberian lynx.</title>
        <authorList>
            <person name="Alcaide M."/>
            <person name="Messina E."/>
            <person name="Richter M."/>
            <person name="Bargiela R."/>
            <person name="Peplies J."/>
            <person name="Huws S.A."/>
            <person name="Newbold C.J."/>
            <person name="Golyshin P.N."/>
            <person name="Simon M.A."/>
            <person name="Lopez G."/>
            <person name="Yakimov M.M."/>
            <person name="Ferrer M."/>
        </authorList>
    </citation>
    <scope>NUCLEOTIDE SEQUENCE</scope>
</reference>
<sequence>MSQRISVLDGICYLLRVGRIVLNPVFFDIKQFGFVQ</sequence>
<dbReference type="AlphaFoldDB" id="J9F8Y6"/>
<name>J9F8Y6_9ZZZZ</name>
<gene>
    <name evidence="1" type="ORF">EVA_20990</name>
</gene>
<accession>J9F8Y6</accession>
<evidence type="ECO:0000313" key="1">
    <source>
        <dbReference type="EMBL" id="EJW90903.1"/>
    </source>
</evidence>
<dbReference type="EMBL" id="AMCI01008541">
    <property type="protein sequence ID" value="EJW90903.1"/>
    <property type="molecule type" value="Genomic_DNA"/>
</dbReference>
<proteinExistence type="predicted"/>